<dbReference type="EMBL" id="JADFAR010000018">
    <property type="protein sequence ID" value="MBE5728516.1"/>
    <property type="molecule type" value="Genomic_DNA"/>
</dbReference>
<feature type="transmembrane region" description="Helical" evidence="1">
    <location>
        <begin position="325"/>
        <end position="347"/>
    </location>
</feature>
<organism evidence="2 3">
    <name type="scientific">Candidatus Acidifodinimicrobium mancum</name>
    <dbReference type="NCBI Taxonomy" id="2898728"/>
    <lineage>
        <taxon>Archaea</taxon>
        <taxon>Candidatus Parvarchaeota</taxon>
        <taxon>Candidatus Acidifodinimicrobiaceae</taxon>
        <taxon>Candidatus Acidifodinimicrobium</taxon>
    </lineage>
</organism>
<keyword evidence="1" id="KW-0472">Membrane</keyword>
<dbReference type="AlphaFoldDB" id="A0A8T3UV82"/>
<proteinExistence type="predicted"/>
<protein>
    <submittedName>
        <fullName evidence="2">Uncharacterized protein</fullName>
    </submittedName>
</protein>
<accession>A0A8T3UV82</accession>
<evidence type="ECO:0000313" key="3">
    <source>
        <dbReference type="Proteomes" id="UP000718571"/>
    </source>
</evidence>
<reference evidence="2 3" key="1">
    <citation type="submission" date="2020-09" db="EMBL/GenBank/DDBJ databases">
        <title>Genomic characterization of a novel Parvarchaeota family in acid mine drainage sediments.</title>
        <authorList>
            <person name="Luo Z.-H."/>
        </authorList>
    </citation>
    <scope>NUCLEOTIDE SEQUENCE [LARGE SCALE GENOMIC DNA]</scope>
    <source>
        <strain evidence="2">MAS1_bins.189</strain>
    </source>
</reference>
<dbReference type="Proteomes" id="UP000718571">
    <property type="component" value="Unassembled WGS sequence"/>
</dbReference>
<evidence type="ECO:0000313" key="2">
    <source>
        <dbReference type="EMBL" id="MBE5728516.1"/>
    </source>
</evidence>
<keyword evidence="1" id="KW-0812">Transmembrane</keyword>
<comment type="caution">
    <text evidence="2">The sequence shown here is derived from an EMBL/GenBank/DDBJ whole genome shotgun (WGS) entry which is preliminary data.</text>
</comment>
<gene>
    <name evidence="2" type="ORF">IHE51_01515</name>
</gene>
<sequence length="354" mass="39496">MDRRYLTALVIVVLFVAFGVSHAAGSIHISISPINTSLEINQNLYVEVSYSSPSNSTYKLFLNDTQISSGSFSADQNITRMVVYNVTDLPYGSYKICASFSILTEQLCSSSEVYISPHPNIEFKTEGVQPVFNGSASFNLSILDSGNTPLSVYWSIPFINGIDISVSNYNQHFTINPNQTYSVPMVIRTNLTKANVSFPFNVSFDGSYFQRVFNLQLFKPVINMSFMNKSTETSSGNFTYYTISFVNENDIPVNLTAVFLLDTAYGEFSLTKSFIIEPNQTYINVTLPKSTVESVKVSYIGAGGKRFEETVYSAPVSIVSQAGSYIGYIFYIVLTIGIVLVVVYLHLRHYKRKK</sequence>
<evidence type="ECO:0000256" key="1">
    <source>
        <dbReference type="SAM" id="Phobius"/>
    </source>
</evidence>
<name>A0A8T3UV82_9ARCH</name>
<keyword evidence="1" id="KW-1133">Transmembrane helix</keyword>